<dbReference type="InterPro" id="IPR050951">
    <property type="entry name" value="Retrovirus_Pol_polyprotein"/>
</dbReference>
<dbReference type="Proteomes" id="UP000030764">
    <property type="component" value="Unassembled WGS sequence"/>
</dbReference>
<evidence type="ECO:0000313" key="2">
    <source>
        <dbReference type="EMBL" id="KFD45619.1"/>
    </source>
</evidence>
<protein>
    <recommendedName>
        <fullName evidence="4">Reverse transcriptase RNase H-like domain-containing protein</fullName>
    </recommendedName>
</protein>
<gene>
    <name evidence="2" type="ORF">M513_13511</name>
</gene>
<keyword evidence="3" id="KW-1185">Reference proteome</keyword>
<name>A0A085LKX3_9BILA</name>
<dbReference type="AlphaFoldDB" id="A0A085LKX3"/>
<feature type="signal peptide" evidence="1">
    <location>
        <begin position="1"/>
        <end position="23"/>
    </location>
</feature>
<reference evidence="2 3" key="1">
    <citation type="journal article" date="2014" name="Nat. Genet.">
        <title>Genome and transcriptome of the porcine whipworm Trichuris suis.</title>
        <authorList>
            <person name="Jex A.R."/>
            <person name="Nejsum P."/>
            <person name="Schwarz E.M."/>
            <person name="Hu L."/>
            <person name="Young N.D."/>
            <person name="Hall R.S."/>
            <person name="Korhonen P.K."/>
            <person name="Liao S."/>
            <person name="Thamsborg S."/>
            <person name="Xia J."/>
            <person name="Xu P."/>
            <person name="Wang S."/>
            <person name="Scheerlinck J.P."/>
            <person name="Hofmann A."/>
            <person name="Sternberg P.W."/>
            <person name="Wang J."/>
            <person name="Gasser R.B."/>
        </authorList>
    </citation>
    <scope>NUCLEOTIDE SEQUENCE [LARGE SCALE GENOMIC DNA]</scope>
    <source>
        <strain evidence="2">DCEP-RM93M</strain>
    </source>
</reference>
<dbReference type="EMBL" id="KL363452">
    <property type="protein sequence ID" value="KFD45619.1"/>
    <property type="molecule type" value="Genomic_DNA"/>
</dbReference>
<keyword evidence="1" id="KW-0732">Signal</keyword>
<dbReference type="PANTHER" id="PTHR37984:SF5">
    <property type="entry name" value="PROTEIN NYNRIN-LIKE"/>
    <property type="match status" value="1"/>
</dbReference>
<sequence length="180" mass="20199">MEKWKSWLWGKSFILCTDHQALASLLSSKGFDRASMRIALRSSRILNFNYVLTYKNGSTNTAGTFSHFPLPYEGGDGEEDTEFAALITEQALIKLDDVLKATSNCPVMTELTYCIQTGWPEQEKMIDATLLPYFPVRTELSVHDGCVLRGPQRIVVPEALRHALEGVAHESHQGIVRRKA</sequence>
<proteinExistence type="predicted"/>
<evidence type="ECO:0000313" key="3">
    <source>
        <dbReference type="Proteomes" id="UP000030764"/>
    </source>
</evidence>
<evidence type="ECO:0000256" key="1">
    <source>
        <dbReference type="SAM" id="SignalP"/>
    </source>
</evidence>
<feature type="chain" id="PRO_5001794630" description="Reverse transcriptase RNase H-like domain-containing protein" evidence="1">
    <location>
        <begin position="24"/>
        <end position="180"/>
    </location>
</feature>
<accession>A0A085LKX3</accession>
<evidence type="ECO:0008006" key="4">
    <source>
        <dbReference type="Google" id="ProtNLM"/>
    </source>
</evidence>
<dbReference type="PANTHER" id="PTHR37984">
    <property type="entry name" value="PROTEIN CBG26694"/>
    <property type="match status" value="1"/>
</dbReference>
<organism evidence="2 3">
    <name type="scientific">Trichuris suis</name>
    <name type="common">pig whipworm</name>
    <dbReference type="NCBI Taxonomy" id="68888"/>
    <lineage>
        <taxon>Eukaryota</taxon>
        <taxon>Metazoa</taxon>
        <taxon>Ecdysozoa</taxon>
        <taxon>Nematoda</taxon>
        <taxon>Enoplea</taxon>
        <taxon>Dorylaimia</taxon>
        <taxon>Trichinellida</taxon>
        <taxon>Trichuridae</taxon>
        <taxon>Trichuris</taxon>
    </lineage>
</organism>